<keyword evidence="2" id="KW-1185">Reference proteome</keyword>
<dbReference type="SUPFAM" id="SSF55298">
    <property type="entry name" value="YjgF-like"/>
    <property type="match status" value="1"/>
</dbReference>
<reference evidence="1" key="1">
    <citation type="journal article" date="2014" name="Int. J. Syst. Evol. Microbiol.">
        <title>Complete genome sequence of Corynebacterium casei LMG S-19264T (=DSM 44701T), isolated from a smear-ripened cheese.</title>
        <authorList>
            <consortium name="US DOE Joint Genome Institute (JGI-PGF)"/>
            <person name="Walter F."/>
            <person name="Albersmeier A."/>
            <person name="Kalinowski J."/>
            <person name="Ruckert C."/>
        </authorList>
    </citation>
    <scope>NUCLEOTIDE SEQUENCE</scope>
    <source>
        <strain evidence="1">NBRC 108769</strain>
    </source>
</reference>
<dbReference type="AlphaFoldDB" id="A0AA37SP67"/>
<accession>A0AA37SP67</accession>
<proteinExistence type="predicted"/>
<organism evidence="1 2">
    <name type="scientific">Portibacter lacus</name>
    <dbReference type="NCBI Taxonomy" id="1099794"/>
    <lineage>
        <taxon>Bacteria</taxon>
        <taxon>Pseudomonadati</taxon>
        <taxon>Bacteroidota</taxon>
        <taxon>Saprospiria</taxon>
        <taxon>Saprospirales</taxon>
        <taxon>Haliscomenobacteraceae</taxon>
        <taxon>Portibacter</taxon>
    </lineage>
</organism>
<dbReference type="PANTHER" id="PTHR43857">
    <property type="entry name" value="BLR7761 PROTEIN"/>
    <property type="match status" value="1"/>
</dbReference>
<dbReference type="Gene3D" id="3.30.1330.40">
    <property type="entry name" value="RutC-like"/>
    <property type="match status" value="1"/>
</dbReference>
<gene>
    <name evidence="1" type="ORF">GCM10007940_12440</name>
</gene>
<sequence>MKMKRENLSSGAQWEAHVGYSRAVKIGNTIEVSGTVATDGNSVLFPGDAEQQTKFILNKIKTTLESLGASLADVIRTRMYVVNIEEWEQIGSVHGDFFKNIRPATTMVEVSRLIDPGYLVEIEASAIIDAD</sequence>
<protein>
    <recommendedName>
        <fullName evidence="3">RidA family protein</fullName>
    </recommendedName>
</protein>
<dbReference type="CDD" id="cd06154">
    <property type="entry name" value="YjgF_YER057c_UK114_like_6"/>
    <property type="match status" value="1"/>
</dbReference>
<dbReference type="InterPro" id="IPR035959">
    <property type="entry name" value="RutC-like_sf"/>
</dbReference>
<name>A0AA37SP67_9BACT</name>
<comment type="caution">
    <text evidence="1">The sequence shown here is derived from an EMBL/GenBank/DDBJ whole genome shotgun (WGS) entry which is preliminary data.</text>
</comment>
<evidence type="ECO:0000313" key="2">
    <source>
        <dbReference type="Proteomes" id="UP001156666"/>
    </source>
</evidence>
<dbReference type="Pfam" id="PF01042">
    <property type="entry name" value="Ribonuc_L-PSP"/>
    <property type="match status" value="1"/>
</dbReference>
<dbReference type="InterPro" id="IPR006175">
    <property type="entry name" value="YjgF/YER057c/UK114"/>
</dbReference>
<evidence type="ECO:0008006" key="3">
    <source>
        <dbReference type="Google" id="ProtNLM"/>
    </source>
</evidence>
<dbReference type="PANTHER" id="PTHR43857:SF1">
    <property type="entry name" value="YJGH FAMILY PROTEIN"/>
    <property type="match status" value="1"/>
</dbReference>
<dbReference type="EMBL" id="BSOH01000007">
    <property type="protein sequence ID" value="GLR16629.1"/>
    <property type="molecule type" value="Genomic_DNA"/>
</dbReference>
<reference evidence="1" key="2">
    <citation type="submission" date="2023-01" db="EMBL/GenBank/DDBJ databases">
        <title>Draft genome sequence of Portibacter lacus strain NBRC 108769.</title>
        <authorList>
            <person name="Sun Q."/>
            <person name="Mori K."/>
        </authorList>
    </citation>
    <scope>NUCLEOTIDE SEQUENCE</scope>
    <source>
        <strain evidence="1">NBRC 108769</strain>
    </source>
</reference>
<evidence type="ECO:0000313" key="1">
    <source>
        <dbReference type="EMBL" id="GLR16629.1"/>
    </source>
</evidence>
<dbReference type="Proteomes" id="UP001156666">
    <property type="component" value="Unassembled WGS sequence"/>
</dbReference>